<evidence type="ECO:0000313" key="6">
    <source>
        <dbReference type="Proteomes" id="UP000184396"/>
    </source>
</evidence>
<reference evidence="5 6" key="1">
    <citation type="submission" date="2016-11" db="EMBL/GenBank/DDBJ databases">
        <authorList>
            <person name="Jaros S."/>
            <person name="Januszkiewicz K."/>
            <person name="Wedrychowicz H."/>
        </authorList>
    </citation>
    <scope>NUCLEOTIDE SEQUENCE [LARGE SCALE GENOMIC DNA]</scope>
    <source>
        <strain evidence="5 6">CGMCC 1.12213</strain>
    </source>
</reference>
<evidence type="ECO:0000259" key="4">
    <source>
        <dbReference type="PROSITE" id="PS51898"/>
    </source>
</evidence>
<dbReference type="RefSeq" id="WP_019386816.1">
    <property type="nucleotide sequence ID" value="NZ_ALIH01000003.1"/>
</dbReference>
<dbReference type="InterPro" id="IPR013762">
    <property type="entry name" value="Integrase-like_cat_sf"/>
</dbReference>
<dbReference type="PROSITE" id="PS51898">
    <property type="entry name" value="TYR_RECOMBINASE"/>
    <property type="match status" value="1"/>
</dbReference>
<accession>A0A1M6DM26</accession>
<feature type="domain" description="Tyr recombinase" evidence="4">
    <location>
        <begin position="180"/>
        <end position="348"/>
    </location>
</feature>
<proteinExistence type="inferred from homology"/>
<sequence length="350" mass="40888">MGVKLKERILAKGVKRYYLVIWNNGNRSYEWLHTVEKGDDKRQKKKLAENIRAQRALEIESEGTNFVPKHKKKITISQYFDYYIKNYKQKDIRTIEGALNKFQEYLKKPKLAFSSLTKLQIEKFKHYLVHESGLNGETPYSYWRRFKKVLIHAEKEGYISESVYKHIRWESKNKKAETTLTKQVLTEEEITKLKDTRCGNNEVKRAFLFACYTGLGYAEFKKLTWKNIVNKKLIIDRAKTNSEINIKLSNSALHILGERKKGLIFDLKHEGKFLSDTAINKNLRNWVGIAEIEKDITFYCGRHTFAVRLLMNGANLKTVSDALGHKTSAHTIKYLNHVNSLKDDATFNLD</sequence>
<dbReference type="Pfam" id="PF00589">
    <property type="entry name" value="Phage_integrase"/>
    <property type="match status" value="1"/>
</dbReference>
<dbReference type="PANTHER" id="PTHR30349:SF64">
    <property type="entry name" value="PROPHAGE INTEGRASE INTD-RELATED"/>
    <property type="match status" value="1"/>
</dbReference>
<dbReference type="CDD" id="cd01185">
    <property type="entry name" value="INTN1_C_like"/>
    <property type="match status" value="1"/>
</dbReference>
<organism evidence="5 6">
    <name type="scientific">Algibacter luteus</name>
    <dbReference type="NCBI Taxonomy" id="1178825"/>
    <lineage>
        <taxon>Bacteria</taxon>
        <taxon>Pseudomonadati</taxon>
        <taxon>Bacteroidota</taxon>
        <taxon>Flavobacteriia</taxon>
        <taxon>Flavobacteriales</taxon>
        <taxon>Flavobacteriaceae</taxon>
        <taxon>Algibacter</taxon>
    </lineage>
</organism>
<dbReference type="InterPro" id="IPR050090">
    <property type="entry name" value="Tyrosine_recombinase_XerCD"/>
</dbReference>
<dbReference type="Gene3D" id="1.10.443.10">
    <property type="entry name" value="Intergrase catalytic core"/>
    <property type="match status" value="1"/>
</dbReference>
<dbReference type="OrthoDB" id="9806835at2"/>
<evidence type="ECO:0000313" key="5">
    <source>
        <dbReference type="EMBL" id="SHI74306.1"/>
    </source>
</evidence>
<dbReference type="GO" id="GO:0006310">
    <property type="term" value="P:DNA recombination"/>
    <property type="evidence" value="ECO:0007669"/>
    <property type="project" value="UniProtKB-KW"/>
</dbReference>
<dbReference type="Proteomes" id="UP000184396">
    <property type="component" value="Unassembled WGS sequence"/>
</dbReference>
<dbReference type="InterPro" id="IPR025269">
    <property type="entry name" value="SAM-like_dom"/>
</dbReference>
<comment type="similarity">
    <text evidence="1">Belongs to the 'phage' integrase family.</text>
</comment>
<dbReference type="PANTHER" id="PTHR30349">
    <property type="entry name" value="PHAGE INTEGRASE-RELATED"/>
    <property type="match status" value="1"/>
</dbReference>
<dbReference type="AlphaFoldDB" id="A0A1M6DM26"/>
<name>A0A1M6DM26_9FLAO</name>
<dbReference type="Pfam" id="PF13102">
    <property type="entry name" value="Phage_int_SAM_5"/>
    <property type="match status" value="1"/>
</dbReference>
<dbReference type="InterPro" id="IPR011010">
    <property type="entry name" value="DNA_brk_join_enz"/>
</dbReference>
<dbReference type="GO" id="GO:0003677">
    <property type="term" value="F:DNA binding"/>
    <property type="evidence" value="ECO:0007669"/>
    <property type="project" value="UniProtKB-KW"/>
</dbReference>
<dbReference type="InterPro" id="IPR002104">
    <property type="entry name" value="Integrase_catalytic"/>
</dbReference>
<dbReference type="EMBL" id="FQYK01000003">
    <property type="protein sequence ID" value="SHI74306.1"/>
    <property type="molecule type" value="Genomic_DNA"/>
</dbReference>
<keyword evidence="3" id="KW-0233">DNA recombination</keyword>
<dbReference type="SUPFAM" id="SSF56349">
    <property type="entry name" value="DNA breaking-rejoining enzymes"/>
    <property type="match status" value="1"/>
</dbReference>
<evidence type="ECO:0000256" key="2">
    <source>
        <dbReference type="ARBA" id="ARBA00023125"/>
    </source>
</evidence>
<dbReference type="STRING" id="1178825.SAMN05216261_1639"/>
<dbReference type="GO" id="GO:0015074">
    <property type="term" value="P:DNA integration"/>
    <property type="evidence" value="ECO:0007669"/>
    <property type="project" value="InterPro"/>
</dbReference>
<keyword evidence="2" id="KW-0238">DNA-binding</keyword>
<keyword evidence="6" id="KW-1185">Reference proteome</keyword>
<dbReference type="InterPro" id="IPR010998">
    <property type="entry name" value="Integrase_recombinase_N"/>
</dbReference>
<evidence type="ECO:0000256" key="1">
    <source>
        <dbReference type="ARBA" id="ARBA00008857"/>
    </source>
</evidence>
<gene>
    <name evidence="5" type="ORF">SAMN05216261_1639</name>
</gene>
<dbReference type="eggNOG" id="COG0582">
    <property type="taxonomic scope" value="Bacteria"/>
</dbReference>
<evidence type="ECO:0000256" key="3">
    <source>
        <dbReference type="ARBA" id="ARBA00023172"/>
    </source>
</evidence>
<dbReference type="Gene3D" id="1.10.150.130">
    <property type="match status" value="1"/>
</dbReference>
<protein>
    <submittedName>
        <fullName evidence="5">Site-specific recombinase XerD</fullName>
    </submittedName>
</protein>